<dbReference type="AlphaFoldDB" id="X0TF22"/>
<dbReference type="InterPro" id="IPR023404">
    <property type="entry name" value="rSAM_horseshoe"/>
</dbReference>
<dbReference type="Gene3D" id="3.80.30.20">
    <property type="entry name" value="tm_1862 like domain"/>
    <property type="match status" value="1"/>
</dbReference>
<accession>X0TF22</accession>
<evidence type="ECO:0000313" key="2">
    <source>
        <dbReference type="EMBL" id="GAF85906.1"/>
    </source>
</evidence>
<reference evidence="2" key="1">
    <citation type="journal article" date="2014" name="Front. Microbiol.">
        <title>High frequency of phylogenetically diverse reductive dehalogenase-homologous genes in deep subseafloor sedimentary metagenomes.</title>
        <authorList>
            <person name="Kawai M."/>
            <person name="Futagami T."/>
            <person name="Toyoda A."/>
            <person name="Takaki Y."/>
            <person name="Nishi S."/>
            <person name="Hori S."/>
            <person name="Arai W."/>
            <person name="Tsubouchi T."/>
            <person name="Morono Y."/>
            <person name="Uchiyama I."/>
            <person name="Ito T."/>
            <person name="Fujiyama A."/>
            <person name="Inagaki F."/>
            <person name="Takami H."/>
        </authorList>
    </citation>
    <scope>NUCLEOTIDE SEQUENCE</scope>
    <source>
        <strain evidence="2">Expedition CK06-06</strain>
    </source>
</reference>
<dbReference type="InterPro" id="IPR058240">
    <property type="entry name" value="rSAM_sf"/>
</dbReference>
<dbReference type="GO" id="GO:0051536">
    <property type="term" value="F:iron-sulfur cluster binding"/>
    <property type="evidence" value="ECO:0007669"/>
    <property type="project" value="InterPro"/>
</dbReference>
<sequence>GMKINFETRCDVLDPSIIPQIADTCGMLALGFESASYKTLRRMNKVKDRAHYQKYISNTIAIFKEAVRNGIPIMVFMIAGYPGDTEEDLEESLLFARELSKNEGHGGYVFKIGECRVYPKSKLYDISFSLPDVVFDNDGVFGHNIVRQPSKDLKFETVLAYMREIFNLSNNTPKLQTILSNMIPFFRLPANSLMDDMIPDACLRGNNREIFNVHGESLSTFRELVPKLTEKYKKWMSGQRSTRDLQF</sequence>
<dbReference type="SUPFAM" id="SSF102114">
    <property type="entry name" value="Radical SAM enzymes"/>
    <property type="match status" value="1"/>
</dbReference>
<protein>
    <recommendedName>
        <fullName evidence="1">Radical SAM core domain-containing protein</fullName>
    </recommendedName>
</protein>
<feature type="non-terminal residue" evidence="2">
    <location>
        <position position="1"/>
    </location>
</feature>
<feature type="domain" description="Radical SAM core" evidence="1">
    <location>
        <begin position="1"/>
        <end position="156"/>
    </location>
</feature>
<organism evidence="2">
    <name type="scientific">marine sediment metagenome</name>
    <dbReference type="NCBI Taxonomy" id="412755"/>
    <lineage>
        <taxon>unclassified sequences</taxon>
        <taxon>metagenomes</taxon>
        <taxon>ecological metagenomes</taxon>
    </lineage>
</organism>
<proteinExistence type="predicted"/>
<evidence type="ECO:0000259" key="1">
    <source>
        <dbReference type="PROSITE" id="PS51918"/>
    </source>
</evidence>
<gene>
    <name evidence="2" type="ORF">S01H1_30513</name>
</gene>
<dbReference type="InterPro" id="IPR007197">
    <property type="entry name" value="rSAM"/>
</dbReference>
<comment type="caution">
    <text evidence="2">The sequence shown here is derived from an EMBL/GenBank/DDBJ whole genome shotgun (WGS) entry which is preliminary data.</text>
</comment>
<name>X0TF22_9ZZZZ</name>
<dbReference type="EMBL" id="BARS01018783">
    <property type="protein sequence ID" value="GAF85906.1"/>
    <property type="molecule type" value="Genomic_DNA"/>
</dbReference>
<dbReference type="GO" id="GO:0003824">
    <property type="term" value="F:catalytic activity"/>
    <property type="evidence" value="ECO:0007669"/>
    <property type="project" value="InterPro"/>
</dbReference>
<dbReference type="PROSITE" id="PS51918">
    <property type="entry name" value="RADICAL_SAM"/>
    <property type="match status" value="1"/>
</dbReference>